<reference evidence="3 4" key="1">
    <citation type="journal article" date="2022" name="Nat. Genet.">
        <title>Improved pea reference genome and pan-genome highlight genomic features and evolutionary characteristics.</title>
        <authorList>
            <person name="Yang T."/>
            <person name="Liu R."/>
            <person name="Luo Y."/>
            <person name="Hu S."/>
            <person name="Wang D."/>
            <person name="Wang C."/>
            <person name="Pandey M.K."/>
            <person name="Ge S."/>
            <person name="Xu Q."/>
            <person name="Li N."/>
            <person name="Li G."/>
            <person name="Huang Y."/>
            <person name="Saxena R.K."/>
            <person name="Ji Y."/>
            <person name="Li M."/>
            <person name="Yan X."/>
            <person name="He Y."/>
            <person name="Liu Y."/>
            <person name="Wang X."/>
            <person name="Xiang C."/>
            <person name="Varshney R.K."/>
            <person name="Ding H."/>
            <person name="Gao S."/>
            <person name="Zong X."/>
        </authorList>
    </citation>
    <scope>NUCLEOTIDE SEQUENCE [LARGE SCALE GENOMIC DNA]</scope>
    <source>
        <strain evidence="3 4">cv. Zhongwan 6</strain>
    </source>
</reference>
<dbReference type="Proteomes" id="UP001058974">
    <property type="component" value="Chromosome 3"/>
</dbReference>
<name>A0A9D4Y6Y0_PEA</name>
<keyword evidence="4" id="KW-1185">Reference proteome</keyword>
<evidence type="ECO:0000259" key="2">
    <source>
        <dbReference type="Pfam" id="PF00931"/>
    </source>
</evidence>
<dbReference type="PANTHER" id="PTHR33463:SF187">
    <property type="entry name" value="AND NB-ARC DOMAIN DISEASE RESISTANCE PROTEIN, PUTATIVE-RELATED"/>
    <property type="match status" value="1"/>
</dbReference>
<evidence type="ECO:0000313" key="3">
    <source>
        <dbReference type="EMBL" id="KAI5431700.1"/>
    </source>
</evidence>
<dbReference type="PANTHER" id="PTHR33463">
    <property type="entry name" value="NB-ARC DOMAIN-CONTAINING PROTEIN-RELATED"/>
    <property type="match status" value="1"/>
</dbReference>
<dbReference type="GO" id="GO:0043531">
    <property type="term" value="F:ADP binding"/>
    <property type="evidence" value="ECO:0007669"/>
    <property type="project" value="InterPro"/>
</dbReference>
<dbReference type="Gene3D" id="3.40.50.300">
    <property type="entry name" value="P-loop containing nucleotide triphosphate hydrolases"/>
    <property type="match status" value="1"/>
</dbReference>
<keyword evidence="1" id="KW-0611">Plant defense</keyword>
<accession>A0A9D4Y6Y0</accession>
<evidence type="ECO:0000313" key="4">
    <source>
        <dbReference type="Proteomes" id="UP001058974"/>
    </source>
</evidence>
<comment type="caution">
    <text evidence="3">The sequence shown here is derived from an EMBL/GenBank/DDBJ whole genome shotgun (WGS) entry which is preliminary data.</text>
</comment>
<dbReference type="InterPro" id="IPR002182">
    <property type="entry name" value="NB-ARC"/>
</dbReference>
<dbReference type="InterPro" id="IPR050905">
    <property type="entry name" value="Plant_NBS-LRR"/>
</dbReference>
<evidence type="ECO:0000256" key="1">
    <source>
        <dbReference type="ARBA" id="ARBA00022821"/>
    </source>
</evidence>
<dbReference type="AlphaFoldDB" id="A0A9D4Y6Y0"/>
<dbReference type="Gramene" id="Psat03G0575200-T1">
    <property type="protein sequence ID" value="KAI5431700.1"/>
    <property type="gene ID" value="KIW84_035752"/>
</dbReference>
<sequence length="121" mass="13698">MGGVRKTLLATLVENVVKRKGSFKDVFWVPVSPNFSISNLQGDIAKRIGLKLDEEDEKIRAEELSSALEKKEVVIILDDVWKYIDLDKVGIHPRVNGLKVIITTRLKHLSFIDKDVSDELL</sequence>
<feature type="domain" description="NB-ARC" evidence="2">
    <location>
        <begin position="1"/>
        <end position="111"/>
    </location>
</feature>
<organism evidence="3 4">
    <name type="scientific">Pisum sativum</name>
    <name type="common">Garden pea</name>
    <name type="synonym">Lathyrus oleraceus</name>
    <dbReference type="NCBI Taxonomy" id="3888"/>
    <lineage>
        <taxon>Eukaryota</taxon>
        <taxon>Viridiplantae</taxon>
        <taxon>Streptophyta</taxon>
        <taxon>Embryophyta</taxon>
        <taxon>Tracheophyta</taxon>
        <taxon>Spermatophyta</taxon>
        <taxon>Magnoliopsida</taxon>
        <taxon>eudicotyledons</taxon>
        <taxon>Gunneridae</taxon>
        <taxon>Pentapetalae</taxon>
        <taxon>rosids</taxon>
        <taxon>fabids</taxon>
        <taxon>Fabales</taxon>
        <taxon>Fabaceae</taxon>
        <taxon>Papilionoideae</taxon>
        <taxon>50 kb inversion clade</taxon>
        <taxon>NPAAA clade</taxon>
        <taxon>Hologalegina</taxon>
        <taxon>IRL clade</taxon>
        <taxon>Fabeae</taxon>
        <taxon>Lathyrus</taxon>
    </lineage>
</organism>
<proteinExistence type="predicted"/>
<dbReference type="Pfam" id="PF00931">
    <property type="entry name" value="NB-ARC"/>
    <property type="match status" value="1"/>
</dbReference>
<dbReference type="EMBL" id="JAMSHJ010000003">
    <property type="protein sequence ID" value="KAI5431700.1"/>
    <property type="molecule type" value="Genomic_DNA"/>
</dbReference>
<gene>
    <name evidence="3" type="ORF">KIW84_035752</name>
</gene>
<protein>
    <recommendedName>
        <fullName evidence="2">NB-ARC domain-containing protein</fullName>
    </recommendedName>
</protein>
<dbReference type="InterPro" id="IPR027417">
    <property type="entry name" value="P-loop_NTPase"/>
</dbReference>
<dbReference type="SUPFAM" id="SSF52540">
    <property type="entry name" value="P-loop containing nucleoside triphosphate hydrolases"/>
    <property type="match status" value="1"/>
</dbReference>